<evidence type="ECO:0000313" key="3">
    <source>
        <dbReference type="Proteomes" id="UP000754495"/>
    </source>
</evidence>
<dbReference type="SUPFAM" id="SSF101473">
    <property type="entry name" value="DhaL-like"/>
    <property type="match status" value="1"/>
</dbReference>
<comment type="caution">
    <text evidence="2">The sequence shown here is derived from an EMBL/GenBank/DDBJ whole genome shotgun (WGS) entry which is preliminary data.</text>
</comment>
<dbReference type="PROSITE" id="PS51480">
    <property type="entry name" value="DHAL"/>
    <property type="match status" value="1"/>
</dbReference>
<evidence type="ECO:0000313" key="2">
    <source>
        <dbReference type="EMBL" id="NIH81918.1"/>
    </source>
</evidence>
<dbReference type="RefSeq" id="WP_167118421.1">
    <property type="nucleotide sequence ID" value="NZ_JAANOU010000001.1"/>
</dbReference>
<dbReference type="InterPro" id="IPR036117">
    <property type="entry name" value="DhaL_dom_sf"/>
</dbReference>
<dbReference type="PANTHER" id="PTHR33434:SF4">
    <property type="entry name" value="PHOSPHATASE PROTEIN"/>
    <property type="match status" value="1"/>
</dbReference>
<keyword evidence="3" id="KW-1185">Reference proteome</keyword>
<name>A0ABX0SY73_9PSEU</name>
<dbReference type="Pfam" id="PF21645">
    <property type="entry name" value="FakA-like_M"/>
    <property type="match status" value="1"/>
</dbReference>
<dbReference type="PANTHER" id="PTHR33434">
    <property type="entry name" value="DEGV DOMAIN-CONTAINING PROTEIN DR_1986-RELATED"/>
    <property type="match status" value="1"/>
</dbReference>
<protein>
    <recommendedName>
        <fullName evidence="1">DhaL domain-containing protein</fullName>
    </recommendedName>
</protein>
<evidence type="ECO:0000259" key="1">
    <source>
        <dbReference type="PROSITE" id="PS51480"/>
    </source>
</evidence>
<dbReference type="InterPro" id="IPR033470">
    <property type="entry name" value="FakA-like_C"/>
</dbReference>
<dbReference type="SMART" id="SM01120">
    <property type="entry name" value="Dak2"/>
    <property type="match status" value="1"/>
</dbReference>
<sequence>MRALDEHAITAWAAACVHSLEVLCPAINGINVYPVADSDTGSNLLHTMSGAHARLAAEPVTSAAHALSVLARGAVAAARGNSGVILSQVLRGLAESTGSTSSAGELDGPALAKALASAHRAATDAVARPVQGTMLSVLQAVAQAVAVQPGELPDVVAVAAKAASEALEQTPHQLPVLASAGVVDAGARGLVAVFDALAGVVTGSETEVPHSCEAHSGGEPDTGPAPYAWEVMYLLDGVADAEVPVLRRALSELGDSVTVAGDGAGGHAVHVHCADIGAAIEAGLRAGRPSGIRVEPLITPTPIEPPSGPDRAVVAVVHGEELAALLRDEGFAVLAVPDHATPSVEEMLGLITERAAGHVTVLAGGAGLTRAADDAAGHPMIGDRDVVVIPCASPVQVLAALAVHDLQRRANDDVVAMAEAAAATRRGELVVAAEESITWVGRAHAGDLIGFVDGEVVLVEPEGSSPADAAMGVLERMLAVGGELVTVLTGTAAPAGLTGELRERLRARRPEVEFVDYPGGQADAVLLIGVE</sequence>
<dbReference type="Pfam" id="PF13684">
    <property type="entry name" value="FakA-like_C"/>
    <property type="match status" value="1"/>
</dbReference>
<dbReference type="Pfam" id="PF02734">
    <property type="entry name" value="Dak2"/>
    <property type="match status" value="1"/>
</dbReference>
<dbReference type="InterPro" id="IPR048394">
    <property type="entry name" value="FakA-like_M"/>
</dbReference>
<reference evidence="2 3" key="1">
    <citation type="submission" date="2020-03" db="EMBL/GenBank/DDBJ databases">
        <title>Sequencing the genomes of 1000 actinobacteria strains.</title>
        <authorList>
            <person name="Klenk H.-P."/>
        </authorList>
    </citation>
    <scope>NUCLEOTIDE SEQUENCE [LARGE SCALE GENOMIC DNA]</scope>
    <source>
        <strain evidence="2 3">DSM 45668</strain>
    </source>
</reference>
<dbReference type="SMART" id="SM01121">
    <property type="entry name" value="Dak1_2"/>
    <property type="match status" value="1"/>
</dbReference>
<proteinExistence type="predicted"/>
<dbReference type="Proteomes" id="UP000754495">
    <property type="component" value="Unassembled WGS sequence"/>
</dbReference>
<gene>
    <name evidence="2" type="ORF">FHX46_004448</name>
</gene>
<dbReference type="Gene3D" id="1.25.40.340">
    <property type="match status" value="1"/>
</dbReference>
<dbReference type="InterPro" id="IPR050270">
    <property type="entry name" value="DegV_domain_contain"/>
</dbReference>
<dbReference type="EMBL" id="JAANOU010000001">
    <property type="protein sequence ID" value="NIH81918.1"/>
    <property type="molecule type" value="Genomic_DNA"/>
</dbReference>
<accession>A0ABX0SY73</accession>
<feature type="domain" description="DhaL" evidence="1">
    <location>
        <begin position="7"/>
        <end position="199"/>
    </location>
</feature>
<dbReference type="InterPro" id="IPR004007">
    <property type="entry name" value="DhaL_dom"/>
</dbReference>
<organism evidence="2 3">
    <name type="scientific">Amycolatopsis viridis</name>
    <dbReference type="NCBI Taxonomy" id="185678"/>
    <lineage>
        <taxon>Bacteria</taxon>
        <taxon>Bacillati</taxon>
        <taxon>Actinomycetota</taxon>
        <taxon>Actinomycetes</taxon>
        <taxon>Pseudonocardiales</taxon>
        <taxon>Pseudonocardiaceae</taxon>
        <taxon>Amycolatopsis</taxon>
    </lineage>
</organism>